<accession>A0AAD4LFF8</accession>
<sequence length="243" mass="27528">MSKRKSAIVLFHSSVVSSARAPGPERSILNTVTKARAETPFVHSRCMGYILGYIALPKNREICQNAVIFTFNVEIRVARQVGAGTPLHQSKMRTSVLSGSWQRGRNTHRDRFSAVRIRVTTTQFERKVGIETYNVKEKPCKTREDRVVRVCPTSGESGPRPSTETRWKQCSKFGKRWEEGSHRQYSTSWQSFDNSEVASNDRCARNLNLIAVTVEGWLWMTIVPSNQGVVGDKNYIEKGYNKG</sequence>
<evidence type="ECO:0000313" key="2">
    <source>
        <dbReference type="Proteomes" id="UP001201163"/>
    </source>
</evidence>
<protein>
    <submittedName>
        <fullName evidence="1">Uncharacterized protein</fullName>
    </submittedName>
</protein>
<proteinExistence type="predicted"/>
<name>A0AAD4LFF8_9AGAM</name>
<dbReference type="AlphaFoldDB" id="A0AAD4LFF8"/>
<reference evidence="1" key="1">
    <citation type="submission" date="2022-01" db="EMBL/GenBank/DDBJ databases">
        <title>Comparative genomics reveals a dynamic genome evolution in the ectomycorrhizal milk-cap (Lactarius) mushrooms.</title>
        <authorList>
            <consortium name="DOE Joint Genome Institute"/>
            <person name="Lebreton A."/>
            <person name="Tang N."/>
            <person name="Kuo A."/>
            <person name="LaButti K."/>
            <person name="Drula E."/>
            <person name="Barry K."/>
            <person name="Clum A."/>
            <person name="Lipzen A."/>
            <person name="Mousain D."/>
            <person name="Ng V."/>
            <person name="Wang R."/>
            <person name="Wang X."/>
            <person name="Dai Y."/>
            <person name="Henrissat B."/>
            <person name="Grigoriev I.V."/>
            <person name="Guerin-Laguette A."/>
            <person name="Yu F."/>
            <person name="Martin F.M."/>
        </authorList>
    </citation>
    <scope>NUCLEOTIDE SEQUENCE</scope>
    <source>
        <strain evidence="1">QP</strain>
    </source>
</reference>
<keyword evidence="2" id="KW-1185">Reference proteome</keyword>
<evidence type="ECO:0000313" key="1">
    <source>
        <dbReference type="EMBL" id="KAH8989699.1"/>
    </source>
</evidence>
<organism evidence="1 2">
    <name type="scientific">Lactarius akahatsu</name>
    <dbReference type="NCBI Taxonomy" id="416441"/>
    <lineage>
        <taxon>Eukaryota</taxon>
        <taxon>Fungi</taxon>
        <taxon>Dikarya</taxon>
        <taxon>Basidiomycota</taxon>
        <taxon>Agaricomycotina</taxon>
        <taxon>Agaricomycetes</taxon>
        <taxon>Russulales</taxon>
        <taxon>Russulaceae</taxon>
        <taxon>Lactarius</taxon>
    </lineage>
</organism>
<dbReference type="Proteomes" id="UP001201163">
    <property type="component" value="Unassembled WGS sequence"/>
</dbReference>
<gene>
    <name evidence="1" type="ORF">EDB92DRAFT_1817018</name>
</gene>
<comment type="caution">
    <text evidence="1">The sequence shown here is derived from an EMBL/GenBank/DDBJ whole genome shotgun (WGS) entry which is preliminary data.</text>
</comment>
<dbReference type="EMBL" id="JAKELL010000035">
    <property type="protein sequence ID" value="KAH8989699.1"/>
    <property type="molecule type" value="Genomic_DNA"/>
</dbReference>